<organism evidence="1 2">
    <name type="scientific">Cohnella kolymensis</name>
    <dbReference type="NCBI Taxonomy" id="1590652"/>
    <lineage>
        <taxon>Bacteria</taxon>
        <taxon>Bacillati</taxon>
        <taxon>Bacillota</taxon>
        <taxon>Bacilli</taxon>
        <taxon>Bacillales</taxon>
        <taxon>Paenibacillaceae</taxon>
        <taxon>Cohnella</taxon>
    </lineage>
</organism>
<name>A0ABR5A6N7_9BACL</name>
<gene>
    <name evidence="1" type="ORF">SD71_09775</name>
</gene>
<evidence type="ECO:0000313" key="2">
    <source>
        <dbReference type="Proteomes" id="UP000054526"/>
    </source>
</evidence>
<sequence>MLEDLKKVTSGIEELKVEGRSDLATYISQLKLQHAWNYSLIKVEYDKDFYKSAEEARRKDTNIVRLFGGEGDELRSFVESVEIDSFLESGVELQSVEELESFLDTVDALDTVLKDMTIYAIDLYVSAILEINMPS</sequence>
<evidence type="ECO:0000313" key="1">
    <source>
        <dbReference type="EMBL" id="KIL36220.1"/>
    </source>
</evidence>
<dbReference type="Proteomes" id="UP000054526">
    <property type="component" value="Unassembled WGS sequence"/>
</dbReference>
<keyword evidence="2" id="KW-1185">Reference proteome</keyword>
<dbReference type="RefSeq" id="WP_041062189.1">
    <property type="nucleotide sequence ID" value="NZ_JXAL01000014.1"/>
</dbReference>
<dbReference type="EMBL" id="JXAL01000014">
    <property type="protein sequence ID" value="KIL36220.1"/>
    <property type="molecule type" value="Genomic_DNA"/>
</dbReference>
<accession>A0ABR5A6N7</accession>
<comment type="caution">
    <text evidence="1">The sequence shown here is derived from an EMBL/GenBank/DDBJ whole genome shotgun (WGS) entry which is preliminary data.</text>
</comment>
<protein>
    <submittedName>
        <fullName evidence="1">Uncharacterized protein</fullName>
    </submittedName>
</protein>
<proteinExistence type="predicted"/>
<reference evidence="1 2" key="1">
    <citation type="submission" date="2014-12" db="EMBL/GenBank/DDBJ databases">
        <title>Draft genome sequence of Cohnella kolymensis strain B-2846.</title>
        <authorList>
            <person name="Karlyshev A.V."/>
            <person name="Kudryashova E.B."/>
        </authorList>
    </citation>
    <scope>NUCLEOTIDE SEQUENCE [LARGE SCALE GENOMIC DNA]</scope>
    <source>
        <strain evidence="1 2">VKM B-2846</strain>
    </source>
</reference>